<dbReference type="InterPro" id="IPR007110">
    <property type="entry name" value="Ig-like_dom"/>
</dbReference>
<evidence type="ECO:0000313" key="3">
    <source>
        <dbReference type="Proteomes" id="UP000281553"/>
    </source>
</evidence>
<gene>
    <name evidence="2" type="ORF">DILT_LOCUS12447</name>
</gene>
<evidence type="ECO:0000259" key="1">
    <source>
        <dbReference type="PROSITE" id="PS50835"/>
    </source>
</evidence>
<protein>
    <recommendedName>
        <fullName evidence="1">Ig-like domain-containing protein</fullName>
    </recommendedName>
</protein>
<dbReference type="PROSITE" id="PS50835">
    <property type="entry name" value="IG_LIKE"/>
    <property type="match status" value="1"/>
</dbReference>
<sequence length="320" mass="36505">MKRETPANILYYLFYSPGVKERFKVQVFDETSGTAIFALEKEKRELICYVHDAEDGNLVEPQGYLWEVNYPGAGWTHEFREGDIAALVRGHSSKQLILDGLLVPDTKPRQTSVSYALRCVAKYNETYAISSRAFPVNVHRRPMLTEIKLLREKPTQEPLLGVPAEDSYNATHDYAVSCRPEHTAGDVNVAWEKCEDEECTSVSPIYPPSDQLLFLADSTSFENEGKYRCYVTLTLRDYNFELIKTAELNLKRMAKPAIYSSEQKVVTLDDELMLQCTDRSSSPEAEVKWSFKPRGTAPPQNMDPFKLGSTFVHQRTYVFV</sequence>
<organism evidence="2 3">
    <name type="scientific">Dibothriocephalus latus</name>
    <name type="common">Fish tapeworm</name>
    <name type="synonym">Diphyllobothrium latum</name>
    <dbReference type="NCBI Taxonomy" id="60516"/>
    <lineage>
        <taxon>Eukaryota</taxon>
        <taxon>Metazoa</taxon>
        <taxon>Spiralia</taxon>
        <taxon>Lophotrochozoa</taxon>
        <taxon>Platyhelminthes</taxon>
        <taxon>Cestoda</taxon>
        <taxon>Eucestoda</taxon>
        <taxon>Diphyllobothriidea</taxon>
        <taxon>Diphyllobothriidae</taxon>
        <taxon>Dibothriocephalus</taxon>
    </lineage>
</organism>
<keyword evidence="3" id="KW-1185">Reference proteome</keyword>
<proteinExistence type="predicted"/>
<dbReference type="EMBL" id="UYRU01066488">
    <property type="protein sequence ID" value="VDN16616.1"/>
    <property type="molecule type" value="Genomic_DNA"/>
</dbReference>
<evidence type="ECO:0000313" key="2">
    <source>
        <dbReference type="EMBL" id="VDN16616.1"/>
    </source>
</evidence>
<reference evidence="2 3" key="1">
    <citation type="submission" date="2018-11" db="EMBL/GenBank/DDBJ databases">
        <authorList>
            <consortium name="Pathogen Informatics"/>
        </authorList>
    </citation>
    <scope>NUCLEOTIDE SEQUENCE [LARGE SCALE GENOMIC DNA]</scope>
</reference>
<feature type="domain" description="Ig-like" evidence="1">
    <location>
        <begin position="142"/>
        <end position="232"/>
    </location>
</feature>
<dbReference type="OrthoDB" id="6284657at2759"/>
<name>A0A3P7PEZ4_DIBLA</name>
<dbReference type="AlphaFoldDB" id="A0A3P7PEZ4"/>
<dbReference type="Proteomes" id="UP000281553">
    <property type="component" value="Unassembled WGS sequence"/>
</dbReference>
<accession>A0A3P7PEZ4</accession>